<keyword evidence="5 6" id="KW-0472">Membrane</keyword>
<dbReference type="PANTHER" id="PTHR35007:SF2">
    <property type="entry name" value="PILUS ASSEMBLE PROTEIN"/>
    <property type="match status" value="1"/>
</dbReference>
<feature type="transmembrane region" description="Helical" evidence="6">
    <location>
        <begin position="12"/>
        <end position="33"/>
    </location>
</feature>
<accession>A0ABT9NEZ4</accession>
<comment type="subcellular location">
    <subcellularLocation>
        <location evidence="1">Cell membrane</location>
        <topology evidence="1">Multi-pass membrane protein</topology>
    </subcellularLocation>
</comment>
<evidence type="ECO:0000256" key="6">
    <source>
        <dbReference type="SAM" id="Phobius"/>
    </source>
</evidence>
<sequence length="297" mass="31859">MNAFLRQVPMLSGFLIGTALSAGLLLVLVALVYRPAQLRTRVVPYIATRTKKPVRRGHAADIVAQLFETVGSTTASVQRRTELLGDHSVSDFRIRQLQWGAVGFAIGAVLALSLVVRGISVIVALLAVVVSTLVAVLGADWDLTNRCEKRKKAYTAQLPDVVEILALAVASGESIRVAIERVTHIGDGEMITELRRTMAEVHAGTPLTDALTDMANRCGNRNVARFAEAVVTALEQGSGLAGSLHAQARDARDAARRDLLEAGGKAEIAMMIPVIFIILPLTVLFTVYPALQALRLP</sequence>
<reference evidence="8 9" key="1">
    <citation type="submission" date="2023-07" db="EMBL/GenBank/DDBJ databases">
        <title>Sequencing the genomes of 1000 actinobacteria strains.</title>
        <authorList>
            <person name="Klenk H.-P."/>
        </authorList>
    </citation>
    <scope>NUCLEOTIDE SEQUENCE [LARGE SCALE GENOMIC DNA]</scope>
    <source>
        <strain evidence="8 9">DSM 17163</strain>
    </source>
</reference>
<dbReference type="PANTHER" id="PTHR35007">
    <property type="entry name" value="INTEGRAL MEMBRANE PROTEIN-RELATED"/>
    <property type="match status" value="1"/>
</dbReference>
<evidence type="ECO:0000313" key="8">
    <source>
        <dbReference type="EMBL" id="MDP9805767.1"/>
    </source>
</evidence>
<proteinExistence type="predicted"/>
<keyword evidence="4 6" id="KW-1133">Transmembrane helix</keyword>
<keyword evidence="9" id="KW-1185">Reference proteome</keyword>
<evidence type="ECO:0000256" key="5">
    <source>
        <dbReference type="ARBA" id="ARBA00023136"/>
    </source>
</evidence>
<evidence type="ECO:0000256" key="3">
    <source>
        <dbReference type="ARBA" id="ARBA00022692"/>
    </source>
</evidence>
<dbReference type="Pfam" id="PF00482">
    <property type="entry name" value="T2SSF"/>
    <property type="match status" value="1"/>
</dbReference>
<keyword evidence="2" id="KW-1003">Cell membrane</keyword>
<name>A0ABT9NEZ4_9ACTO</name>
<evidence type="ECO:0000313" key="9">
    <source>
        <dbReference type="Proteomes" id="UP001243212"/>
    </source>
</evidence>
<protein>
    <submittedName>
        <fullName evidence="8">Tight adherence protein C</fullName>
    </submittedName>
</protein>
<evidence type="ECO:0000256" key="4">
    <source>
        <dbReference type="ARBA" id="ARBA00022989"/>
    </source>
</evidence>
<evidence type="ECO:0000259" key="7">
    <source>
        <dbReference type="Pfam" id="PF00482"/>
    </source>
</evidence>
<gene>
    <name evidence="8" type="ORF">J2S70_000349</name>
</gene>
<dbReference type="Gene3D" id="1.20.81.30">
    <property type="entry name" value="Type II secretion system (T2SS), domain F"/>
    <property type="match status" value="1"/>
</dbReference>
<comment type="caution">
    <text evidence="8">The sequence shown here is derived from an EMBL/GenBank/DDBJ whole genome shotgun (WGS) entry which is preliminary data.</text>
</comment>
<dbReference type="InterPro" id="IPR018076">
    <property type="entry name" value="T2SS_GspF_dom"/>
</dbReference>
<keyword evidence="3 6" id="KW-0812">Transmembrane</keyword>
<feature type="transmembrane region" description="Helical" evidence="6">
    <location>
        <begin position="122"/>
        <end position="143"/>
    </location>
</feature>
<dbReference type="EMBL" id="JAUSQX010000001">
    <property type="protein sequence ID" value="MDP9805767.1"/>
    <property type="molecule type" value="Genomic_DNA"/>
</dbReference>
<feature type="transmembrane region" description="Helical" evidence="6">
    <location>
        <begin position="97"/>
        <end position="116"/>
    </location>
</feature>
<organism evidence="8 9">
    <name type="scientific">Trueperella bonasi</name>
    <dbReference type="NCBI Taxonomy" id="312286"/>
    <lineage>
        <taxon>Bacteria</taxon>
        <taxon>Bacillati</taxon>
        <taxon>Actinomycetota</taxon>
        <taxon>Actinomycetes</taxon>
        <taxon>Actinomycetales</taxon>
        <taxon>Actinomycetaceae</taxon>
        <taxon>Trueperella</taxon>
    </lineage>
</organism>
<feature type="domain" description="Type II secretion system protein GspF" evidence="7">
    <location>
        <begin position="164"/>
        <end position="286"/>
    </location>
</feature>
<evidence type="ECO:0000256" key="1">
    <source>
        <dbReference type="ARBA" id="ARBA00004651"/>
    </source>
</evidence>
<dbReference type="RefSeq" id="WP_307682028.1">
    <property type="nucleotide sequence ID" value="NZ_JAUSQX010000001.1"/>
</dbReference>
<dbReference type="InterPro" id="IPR042094">
    <property type="entry name" value="T2SS_GspF_sf"/>
</dbReference>
<dbReference type="Proteomes" id="UP001243212">
    <property type="component" value="Unassembled WGS sequence"/>
</dbReference>
<evidence type="ECO:0000256" key="2">
    <source>
        <dbReference type="ARBA" id="ARBA00022475"/>
    </source>
</evidence>
<feature type="transmembrane region" description="Helical" evidence="6">
    <location>
        <begin position="268"/>
        <end position="291"/>
    </location>
</feature>